<dbReference type="SUPFAM" id="SSF52058">
    <property type="entry name" value="L domain-like"/>
    <property type="match status" value="1"/>
</dbReference>
<dbReference type="AlphaFoldDB" id="A0AA86QAW6"/>
<evidence type="ECO:0000313" key="3">
    <source>
        <dbReference type="EMBL" id="CAI9955621.1"/>
    </source>
</evidence>
<dbReference type="PROSITE" id="PS51450">
    <property type="entry name" value="LRR"/>
    <property type="match status" value="1"/>
</dbReference>
<dbReference type="EMBL" id="CATOUU010000865">
    <property type="protein sequence ID" value="CAI9955621.1"/>
    <property type="molecule type" value="Genomic_DNA"/>
</dbReference>
<keyword evidence="5" id="KW-1185">Reference proteome</keyword>
<dbReference type="Gene3D" id="3.80.10.10">
    <property type="entry name" value="Ribonuclease Inhibitor"/>
    <property type="match status" value="1"/>
</dbReference>
<accession>A0AA86QAW6</accession>
<dbReference type="InterPro" id="IPR025875">
    <property type="entry name" value="Leu-rich_rpt_4"/>
</dbReference>
<keyword evidence="1" id="KW-0433">Leucine-rich repeat</keyword>
<dbReference type="EMBL" id="CAXDID020000010">
    <property type="protein sequence ID" value="CAL5979306.1"/>
    <property type="molecule type" value="Genomic_DNA"/>
</dbReference>
<dbReference type="InterPro" id="IPR001611">
    <property type="entry name" value="Leu-rich_rpt"/>
</dbReference>
<gene>
    <name evidence="3" type="ORF">HINF_LOCUS43266</name>
    <name evidence="4" type="ORF">HINF_LOCUS5453</name>
</gene>
<dbReference type="Proteomes" id="UP001642409">
    <property type="component" value="Unassembled WGS sequence"/>
</dbReference>
<reference evidence="3" key="1">
    <citation type="submission" date="2023-06" db="EMBL/GenBank/DDBJ databases">
        <authorList>
            <person name="Kurt Z."/>
        </authorList>
    </citation>
    <scope>NUCLEOTIDE SEQUENCE</scope>
</reference>
<evidence type="ECO:0000313" key="4">
    <source>
        <dbReference type="EMBL" id="CAL5979306.1"/>
    </source>
</evidence>
<sequence>MNCIYVEMENVWLSFNRVPNNIIYLILNQLQSQQLDGIQNMVQLRNLTIEYSKIYSIYPLKFLINLEKLNLRGNQIVVIQYIFDLPKLKQIDISFNSIPEDQFYKIQYQDENKYYDYEDTIKYQRSLSDREQYIYNNEIAVIDVQELLDKVNHDQNIKTLKNGKEKVLNDLIQFVEKFNRQMSHITFDECYADQ</sequence>
<evidence type="ECO:0000313" key="5">
    <source>
        <dbReference type="Proteomes" id="UP001642409"/>
    </source>
</evidence>
<evidence type="ECO:0000256" key="2">
    <source>
        <dbReference type="ARBA" id="ARBA00022737"/>
    </source>
</evidence>
<evidence type="ECO:0000256" key="1">
    <source>
        <dbReference type="ARBA" id="ARBA00022614"/>
    </source>
</evidence>
<name>A0AA86QAW6_9EUKA</name>
<protein>
    <submittedName>
        <fullName evidence="3">Leucine rich repeat 4</fullName>
    </submittedName>
    <submittedName>
        <fullName evidence="4">Leucine_rich repeat 4</fullName>
    </submittedName>
</protein>
<keyword evidence="2" id="KW-0677">Repeat</keyword>
<proteinExistence type="predicted"/>
<dbReference type="Pfam" id="PF12799">
    <property type="entry name" value="LRR_4"/>
    <property type="match status" value="1"/>
</dbReference>
<comment type="caution">
    <text evidence="3">The sequence shown here is derived from an EMBL/GenBank/DDBJ whole genome shotgun (WGS) entry which is preliminary data.</text>
</comment>
<reference evidence="4 5" key="2">
    <citation type="submission" date="2024-07" db="EMBL/GenBank/DDBJ databases">
        <authorList>
            <person name="Akdeniz Z."/>
        </authorList>
    </citation>
    <scope>NUCLEOTIDE SEQUENCE [LARGE SCALE GENOMIC DNA]</scope>
</reference>
<dbReference type="InterPro" id="IPR032675">
    <property type="entry name" value="LRR_dom_sf"/>
</dbReference>
<organism evidence="3">
    <name type="scientific">Hexamita inflata</name>
    <dbReference type="NCBI Taxonomy" id="28002"/>
    <lineage>
        <taxon>Eukaryota</taxon>
        <taxon>Metamonada</taxon>
        <taxon>Diplomonadida</taxon>
        <taxon>Hexamitidae</taxon>
        <taxon>Hexamitinae</taxon>
        <taxon>Hexamita</taxon>
    </lineage>
</organism>